<dbReference type="Proteomes" id="UP001234297">
    <property type="component" value="Chromosome 1"/>
</dbReference>
<organism evidence="1 2">
    <name type="scientific">Persea americana</name>
    <name type="common">Avocado</name>
    <dbReference type="NCBI Taxonomy" id="3435"/>
    <lineage>
        <taxon>Eukaryota</taxon>
        <taxon>Viridiplantae</taxon>
        <taxon>Streptophyta</taxon>
        <taxon>Embryophyta</taxon>
        <taxon>Tracheophyta</taxon>
        <taxon>Spermatophyta</taxon>
        <taxon>Magnoliopsida</taxon>
        <taxon>Magnoliidae</taxon>
        <taxon>Laurales</taxon>
        <taxon>Lauraceae</taxon>
        <taxon>Persea</taxon>
    </lineage>
</organism>
<evidence type="ECO:0000313" key="2">
    <source>
        <dbReference type="Proteomes" id="UP001234297"/>
    </source>
</evidence>
<comment type="caution">
    <text evidence="1">The sequence shown here is derived from an EMBL/GenBank/DDBJ whole genome shotgun (WGS) entry which is preliminary data.</text>
</comment>
<accession>A0ACC2N1B1</accession>
<gene>
    <name evidence="1" type="ORF">MRB53_004104</name>
</gene>
<sequence length="370" mass="38755">MTMAKIINSLVFLLFFILFQLSSSSAANSVYNVINFGAIADGSSDSTKSFLSAWAAACGSTNPSTIIVPNGNYFLNQANFNGPCKSSVTFRITGTLVAPSNYAKLGSSGLWLAFNQVHGLSIYGGTLDGQGTALWACKAAGKNCPFGASSLTFNAASNVLINGLTLKNSQLYHLVINGCDNVNVQGVKIIAPVHGQGPIAKAQRSIRPGELGLSSSSGWVYSIGSLGKGQNEAGVVNVTVKTAVFTGSQNGLRIKTWARPSTGFVKGVVFKHVFMRNVENPVIIDQNYCPDNENCPNQVSGVKISQVSYSDIQGTSATQVAVKFDCSASNPCKGIELQDVKLTYGNSAAKSSCKNADGTTSGFVVPPSCL</sequence>
<reference evidence="1 2" key="1">
    <citation type="journal article" date="2022" name="Hortic Res">
        <title>A haplotype resolved chromosomal level avocado genome allows analysis of novel avocado genes.</title>
        <authorList>
            <person name="Nath O."/>
            <person name="Fletcher S.J."/>
            <person name="Hayward A."/>
            <person name="Shaw L.M."/>
            <person name="Masouleh A.K."/>
            <person name="Furtado A."/>
            <person name="Henry R.J."/>
            <person name="Mitter N."/>
        </authorList>
    </citation>
    <scope>NUCLEOTIDE SEQUENCE [LARGE SCALE GENOMIC DNA]</scope>
    <source>
        <strain evidence="2">cv. Hass</strain>
    </source>
</reference>
<proteinExistence type="predicted"/>
<protein>
    <submittedName>
        <fullName evidence="1">Uncharacterized protein</fullName>
    </submittedName>
</protein>
<evidence type="ECO:0000313" key="1">
    <source>
        <dbReference type="EMBL" id="KAJ8651081.1"/>
    </source>
</evidence>
<name>A0ACC2N1B1_PERAE</name>
<dbReference type="EMBL" id="CM056809">
    <property type="protein sequence ID" value="KAJ8651081.1"/>
    <property type="molecule type" value="Genomic_DNA"/>
</dbReference>
<keyword evidence="2" id="KW-1185">Reference proteome</keyword>